<evidence type="ECO:0000256" key="1">
    <source>
        <dbReference type="ARBA" id="ARBA00009670"/>
    </source>
</evidence>
<dbReference type="InterPro" id="IPR000719">
    <property type="entry name" value="Prot_kinase_dom"/>
</dbReference>
<feature type="domain" description="Protein kinase" evidence="4">
    <location>
        <begin position="195"/>
        <end position="545"/>
    </location>
</feature>
<dbReference type="OrthoDB" id="427480at2759"/>
<proteinExistence type="inferred from homology"/>
<dbReference type="AlphaFoldDB" id="A0A2P6TTY2"/>
<dbReference type="Pfam" id="PF03109">
    <property type="entry name" value="ABC1"/>
    <property type="match status" value="1"/>
</dbReference>
<dbReference type="InterPro" id="IPR050154">
    <property type="entry name" value="UbiB_kinase"/>
</dbReference>
<dbReference type="PROSITE" id="PS50011">
    <property type="entry name" value="PROTEIN_KINASE_DOM"/>
    <property type="match status" value="1"/>
</dbReference>
<organism evidence="5 6">
    <name type="scientific">Chlorella sorokiniana</name>
    <name type="common">Freshwater green alga</name>
    <dbReference type="NCBI Taxonomy" id="3076"/>
    <lineage>
        <taxon>Eukaryota</taxon>
        <taxon>Viridiplantae</taxon>
        <taxon>Chlorophyta</taxon>
        <taxon>core chlorophytes</taxon>
        <taxon>Trebouxiophyceae</taxon>
        <taxon>Chlorellales</taxon>
        <taxon>Chlorellaceae</taxon>
        <taxon>Chlorella clade</taxon>
        <taxon>Chlorella</taxon>
    </lineage>
</organism>
<dbReference type="PANTHER" id="PTHR10566:SF119">
    <property type="entry name" value="OS04G0640500 PROTEIN"/>
    <property type="match status" value="1"/>
</dbReference>
<reference evidence="5 6" key="1">
    <citation type="journal article" date="2018" name="Plant J.">
        <title>Genome sequences of Chlorella sorokiniana UTEX 1602 and Micractinium conductrix SAG 241.80: implications to maltose excretion by a green alga.</title>
        <authorList>
            <person name="Arriola M.B."/>
            <person name="Velmurugan N."/>
            <person name="Zhang Y."/>
            <person name="Plunkett M.H."/>
            <person name="Hondzo H."/>
            <person name="Barney B.M."/>
        </authorList>
    </citation>
    <scope>NUCLEOTIDE SEQUENCE [LARGE SCALE GENOMIC DNA]</scope>
    <source>
        <strain evidence="6">UTEX 1602</strain>
    </source>
</reference>
<feature type="compositionally biased region" description="Low complexity" evidence="2">
    <location>
        <begin position="42"/>
        <end position="55"/>
    </location>
</feature>
<feature type="compositionally biased region" description="Gly residues" evidence="2">
    <location>
        <begin position="824"/>
        <end position="835"/>
    </location>
</feature>
<protein>
    <submittedName>
        <fullName evidence="5">AarF domain-containing kinase chloroplastic</fullName>
    </submittedName>
</protein>
<evidence type="ECO:0000313" key="5">
    <source>
        <dbReference type="EMBL" id="PRW57519.1"/>
    </source>
</evidence>
<dbReference type="GO" id="GO:0004672">
    <property type="term" value="F:protein kinase activity"/>
    <property type="evidence" value="ECO:0007669"/>
    <property type="project" value="InterPro"/>
</dbReference>
<keyword evidence="6" id="KW-1185">Reference proteome</keyword>
<dbReference type="SUPFAM" id="SSF56112">
    <property type="entry name" value="Protein kinase-like (PK-like)"/>
    <property type="match status" value="1"/>
</dbReference>
<keyword evidence="5" id="KW-0418">Kinase</keyword>
<evidence type="ECO:0000256" key="3">
    <source>
        <dbReference type="SAM" id="SignalP"/>
    </source>
</evidence>
<feature type="compositionally biased region" description="Low complexity" evidence="2">
    <location>
        <begin position="866"/>
        <end position="892"/>
    </location>
</feature>
<dbReference type="CDD" id="cd05121">
    <property type="entry name" value="ABC1_ADCK3-like"/>
    <property type="match status" value="1"/>
</dbReference>
<evidence type="ECO:0000313" key="6">
    <source>
        <dbReference type="Proteomes" id="UP000239899"/>
    </source>
</evidence>
<comment type="similarity">
    <text evidence="1">Belongs to the protein kinase superfamily. ADCK protein kinase family.</text>
</comment>
<dbReference type="Proteomes" id="UP000239899">
    <property type="component" value="Unassembled WGS sequence"/>
</dbReference>
<dbReference type="Gene3D" id="1.10.510.10">
    <property type="entry name" value="Transferase(Phosphotransferase) domain 1"/>
    <property type="match status" value="1"/>
</dbReference>
<evidence type="ECO:0000259" key="4">
    <source>
        <dbReference type="PROSITE" id="PS50011"/>
    </source>
</evidence>
<feature type="chain" id="PRO_5015179887" evidence="3">
    <location>
        <begin position="27"/>
        <end position="929"/>
    </location>
</feature>
<dbReference type="InterPro" id="IPR011009">
    <property type="entry name" value="Kinase-like_dom_sf"/>
</dbReference>
<keyword evidence="3" id="KW-0732">Signal</keyword>
<name>A0A2P6TTY2_CHLSO</name>
<feature type="region of interest" description="Disordered" evidence="2">
    <location>
        <begin position="810"/>
        <end position="899"/>
    </location>
</feature>
<feature type="region of interest" description="Disordered" evidence="2">
    <location>
        <begin position="42"/>
        <end position="62"/>
    </location>
</feature>
<gene>
    <name evidence="5" type="ORF">C2E21_4250</name>
</gene>
<dbReference type="EMBL" id="LHPG02000007">
    <property type="protein sequence ID" value="PRW57519.1"/>
    <property type="molecule type" value="Genomic_DNA"/>
</dbReference>
<keyword evidence="5" id="KW-0808">Transferase</keyword>
<evidence type="ECO:0000256" key="2">
    <source>
        <dbReference type="SAM" id="MobiDB-lite"/>
    </source>
</evidence>
<feature type="signal peptide" evidence="3">
    <location>
        <begin position="1"/>
        <end position="26"/>
    </location>
</feature>
<comment type="caution">
    <text evidence="5">The sequence shown here is derived from an EMBL/GenBank/DDBJ whole genome shotgun (WGS) entry which is preliminary data.</text>
</comment>
<feature type="compositionally biased region" description="Low complexity" evidence="2">
    <location>
        <begin position="836"/>
        <end position="857"/>
    </location>
</feature>
<sequence length="929" mass="98054">MILRLALGGPLTTLLMQHSLVPTAAAQWARPGAPQRGLALARSARPPRRSLAASATSGSKFGALPNEPELPFAVYTPEENAAYWQTRPVAVVTRTLQISAALGSWLMEGRLTNRSAGQQQLTDVRADKLRHLLTELGPAFVKIGQAVSSRPDVAPPEYLRELEKLQDQIPPFCNDQAFAVIQAEYGVPASQVFSSISPEAVAAASLGQVYRGVLRSTGEAVAVKVQRPGVAASIALDVFVLRQLLAFVRRWRRFNTDLPGLLDEWAASLFRELDYRHEAANGVRFRELYGHMEDVYVPRMHTELCTRKVLVMEWVDGERLRTAYSAARDATVATIDVPGAPLSGGASSSNDDLRLVEVGVRCSLEQMLEEGFYHADPHPGNLLRTRDGKLAYLDFGMMGQVDATIRRGLMRATLHLVNREFEALADDFVTLGMLPKAEGNEKEAIVPALTGVFAEALRGGVSNLSFGELSGNLGRTMYQFHFRIPPYYTLLVRSLSVLEGIALASDPNYKVLGAAYPWIARRLLTDTTPELRSTLMALLYKDGAFNFRRMESLISQAVRPTGRPQPRRGAAPGQSAVQRGDALALLLSPEGEFVRGVVTEELAKGIDAAARLAADTAVGELRQQLLSASLQARGGNAAGAASGSSLLVHALAEALAVLPQLSDARDQEQVEGITRLAQVLQESTAGQRQQQGGDWFNEAAAANGAVAGTPFETAFKSLQTAADILSWIAAEAETLSPDERAEALRLPLSIGQAVASRAAARTIRWLLVGEALFNSPAAASPAEAAAAAERAARAARKPASSTTGFAAAAAASAYAPQPRRPGDRTGGGSDGGDGSGTSSPSSSKAASSSSSSSGSTAARKPEAAMRPLSPTSSRPPSSGGRSSSSSPLAGPSYRASAAGSSVIVRPAVTAAATSSQAANKQAAVGSNGA</sequence>
<dbReference type="GO" id="GO:0005524">
    <property type="term" value="F:ATP binding"/>
    <property type="evidence" value="ECO:0007669"/>
    <property type="project" value="InterPro"/>
</dbReference>
<dbReference type="PANTHER" id="PTHR10566">
    <property type="entry name" value="CHAPERONE-ACTIVITY OF BC1 COMPLEX CABC1 -RELATED"/>
    <property type="match status" value="1"/>
</dbReference>
<accession>A0A2P6TTY2</accession>
<dbReference type="InterPro" id="IPR004147">
    <property type="entry name" value="ABC1_dom"/>
</dbReference>
<dbReference type="STRING" id="3076.A0A2P6TTY2"/>